<accession>A0A815MRJ2</accession>
<sequence>MMFYFTSGFVIFAFCLISSSISIRLYCYPNADVILPRSTVLYNNATFGFCRCSSTALNASRGFQYDQSTNSCYILTSDVSISNMRVKINSIVCFINSSSTLNAIASTIASTISLSSFFNYVSASTTGGQYFQEEVVSFQNSVVLSNLTITITVQEASGLYNPRSYDTTLGSMTNVINDTGTEIVYTFSLINGRTLMPAYWNFVAQFSLNNQMRNSSNDTYSIQVGSYEITTGHY</sequence>
<comment type="caution">
    <text evidence="1">The sequence shown here is derived from an EMBL/GenBank/DDBJ whole genome shotgun (WGS) entry which is preliminary data.</text>
</comment>
<gene>
    <name evidence="1" type="ORF">XAT740_LOCUS35536</name>
</gene>
<dbReference type="EMBL" id="CAJNOR010003568">
    <property type="protein sequence ID" value="CAF1426489.1"/>
    <property type="molecule type" value="Genomic_DNA"/>
</dbReference>
<proteinExistence type="predicted"/>
<organism evidence="1 2">
    <name type="scientific">Adineta ricciae</name>
    <name type="common">Rotifer</name>
    <dbReference type="NCBI Taxonomy" id="249248"/>
    <lineage>
        <taxon>Eukaryota</taxon>
        <taxon>Metazoa</taxon>
        <taxon>Spiralia</taxon>
        <taxon>Gnathifera</taxon>
        <taxon>Rotifera</taxon>
        <taxon>Eurotatoria</taxon>
        <taxon>Bdelloidea</taxon>
        <taxon>Adinetida</taxon>
        <taxon>Adinetidae</taxon>
        <taxon>Adineta</taxon>
    </lineage>
</organism>
<evidence type="ECO:0000313" key="2">
    <source>
        <dbReference type="Proteomes" id="UP000663828"/>
    </source>
</evidence>
<keyword evidence="2" id="KW-1185">Reference proteome</keyword>
<reference evidence="1" key="1">
    <citation type="submission" date="2021-02" db="EMBL/GenBank/DDBJ databases">
        <authorList>
            <person name="Nowell W R."/>
        </authorList>
    </citation>
    <scope>NUCLEOTIDE SEQUENCE</scope>
</reference>
<name>A0A815MRJ2_ADIRI</name>
<evidence type="ECO:0000313" key="1">
    <source>
        <dbReference type="EMBL" id="CAF1426489.1"/>
    </source>
</evidence>
<dbReference type="Proteomes" id="UP000663828">
    <property type="component" value="Unassembled WGS sequence"/>
</dbReference>
<protein>
    <submittedName>
        <fullName evidence="1">Uncharacterized protein</fullName>
    </submittedName>
</protein>
<dbReference type="AlphaFoldDB" id="A0A815MRJ2"/>